<dbReference type="Proteomes" id="UP000199602">
    <property type="component" value="Unassembled WGS sequence"/>
</dbReference>
<evidence type="ECO:0000313" key="3">
    <source>
        <dbReference type="EMBL" id="SDN75413.1"/>
    </source>
</evidence>
<keyword evidence="1" id="KW-0408">Iron</keyword>
<dbReference type="PANTHER" id="PTHR42954:SF2">
    <property type="entry name" value="FE(2+) TRANSPORT PROTEIN A"/>
    <property type="match status" value="1"/>
</dbReference>
<evidence type="ECO:0000256" key="1">
    <source>
        <dbReference type="ARBA" id="ARBA00023004"/>
    </source>
</evidence>
<dbReference type="Gene3D" id="2.30.30.90">
    <property type="match status" value="1"/>
</dbReference>
<organism evidence="3 4">
    <name type="scientific">Desulfonauticus submarinus</name>
    <dbReference type="NCBI Taxonomy" id="206665"/>
    <lineage>
        <taxon>Bacteria</taxon>
        <taxon>Pseudomonadati</taxon>
        <taxon>Thermodesulfobacteriota</taxon>
        <taxon>Desulfovibrionia</taxon>
        <taxon>Desulfovibrionales</taxon>
        <taxon>Desulfonauticaceae</taxon>
        <taxon>Desulfonauticus</taxon>
    </lineage>
</organism>
<accession>A0A1H0DZH4</accession>
<reference evidence="3 4" key="1">
    <citation type="submission" date="2016-10" db="EMBL/GenBank/DDBJ databases">
        <authorList>
            <person name="de Groot N.N."/>
        </authorList>
    </citation>
    <scope>NUCLEOTIDE SEQUENCE [LARGE SCALE GENOMIC DNA]</scope>
    <source>
        <strain evidence="3 4">DSM 15269</strain>
    </source>
</reference>
<dbReference type="EMBL" id="FNIN01000006">
    <property type="protein sequence ID" value="SDN75413.1"/>
    <property type="molecule type" value="Genomic_DNA"/>
</dbReference>
<dbReference type="OrthoDB" id="9811076at2"/>
<sequence length="90" mass="10266">MREVEAIRQSVCLRHMKKRQKGRICFVEARGELGRRIKDMGLIPGTEVEVIGRAPLKDPVALRLRDFVVTLRNNEADYIYVLPEGGTSNE</sequence>
<dbReference type="InterPro" id="IPR038157">
    <property type="entry name" value="FeoA_core_dom"/>
</dbReference>
<dbReference type="SMART" id="SM00899">
    <property type="entry name" value="FeoA"/>
    <property type="match status" value="1"/>
</dbReference>
<dbReference type="GO" id="GO:0046914">
    <property type="term" value="F:transition metal ion binding"/>
    <property type="evidence" value="ECO:0007669"/>
    <property type="project" value="InterPro"/>
</dbReference>
<dbReference type="SUPFAM" id="SSF50037">
    <property type="entry name" value="C-terminal domain of transcriptional repressors"/>
    <property type="match status" value="1"/>
</dbReference>
<dbReference type="Pfam" id="PF04023">
    <property type="entry name" value="FeoA"/>
    <property type="match status" value="1"/>
</dbReference>
<dbReference type="InterPro" id="IPR007167">
    <property type="entry name" value="Fe-transptr_FeoA-like"/>
</dbReference>
<protein>
    <submittedName>
        <fullName evidence="3">Ferrous iron transport protein A</fullName>
    </submittedName>
</protein>
<evidence type="ECO:0000313" key="4">
    <source>
        <dbReference type="Proteomes" id="UP000199602"/>
    </source>
</evidence>
<dbReference type="STRING" id="206665.SAMN04488516_10664"/>
<keyword evidence="4" id="KW-1185">Reference proteome</keyword>
<evidence type="ECO:0000259" key="2">
    <source>
        <dbReference type="SMART" id="SM00899"/>
    </source>
</evidence>
<name>A0A1H0DZH4_9BACT</name>
<dbReference type="InterPro" id="IPR008988">
    <property type="entry name" value="Transcriptional_repressor_C"/>
</dbReference>
<dbReference type="AlphaFoldDB" id="A0A1H0DZH4"/>
<dbReference type="InterPro" id="IPR052713">
    <property type="entry name" value="FeoA"/>
</dbReference>
<proteinExistence type="predicted"/>
<gene>
    <name evidence="3" type="ORF">SAMN04488516_10664</name>
</gene>
<dbReference type="RefSeq" id="WP_092065339.1">
    <property type="nucleotide sequence ID" value="NZ_FNIN01000006.1"/>
</dbReference>
<feature type="domain" description="Ferrous iron transporter FeoA-like" evidence="2">
    <location>
        <begin position="11"/>
        <end position="83"/>
    </location>
</feature>
<dbReference type="PANTHER" id="PTHR42954">
    <property type="entry name" value="FE(2+) TRANSPORT PROTEIN A"/>
    <property type="match status" value="1"/>
</dbReference>